<dbReference type="RefSeq" id="XP_018126588.2">
    <property type="nucleotide sequence ID" value="XM_018278456.2"/>
</dbReference>
<keyword evidence="2" id="KW-0479">Metal-binding</keyword>
<dbReference type="PANTHER" id="PTHR40626:SF30">
    <property type="entry name" value="FINGER DOMAIN PROTEIN, PUTATIVE (AFU_ORTHOLOGUE AFUA_4G13600)-RELATED"/>
    <property type="match status" value="1"/>
</dbReference>
<feature type="compositionally biased region" description="Polar residues" evidence="8">
    <location>
        <begin position="240"/>
        <end position="250"/>
    </location>
</feature>
<keyword evidence="4 7" id="KW-0863">Zinc-finger</keyword>
<sequence length="908" mass="101804">MPPVALELGTSTASTASFACPQCQRSFSRRENLSRHLRTHRSINTHSCSICSKTFTRSDILKRHEALHLRNDDITNVAGESSGVSKRRKRGLTKTVINGSHLNTPPENHTAPSDAVLLREDHSPYVLQHGADNMTSHSIQTTHSDLTLSSSLEDTPTQPGLETSDATWRHVANLPFDFSFLDPPSPHVEGRSMDNWFTGEFYSALNETGIGWDDADTSLGQSSSTDRWNTSRARQKHSQHNNYQPTNGATHATRLARATPRNDPAVGHVSRAPSPPNVVSDEDGWPFAWNPRSSQVLRTELISIAGDDPLFLAHDPKYNISVNTYQAVIDWLDWTHDHRLAESSTPLNIPSLDVINLFIALFFRHYHPQMPVIHLATLVMDEDLPPALLASMVVIGATYSHQRHTRSFTIMLLDRVRRGLLMNTEYDHGLVREPMIIYAFLLVCHTGLWCGNKRSFELSQSLRGSVVNFCRRKGFGNDFPQTPILNQNNTGASSLEIQWREWVFDESQKRLCWAVFMLDCQFPTLLNLPSTISRGELSSLECPCDEEFWQAPSSRHWKRLLGPASVPPSISFTTALSSFIVPHIADVTGPGGLQNDRRDLQPELSPMKLNPSSQFIVLLAILSQLYEYSQEVVLAGKICGGDVSYDNRDANDDSTVTTEFHRDAANQMREMLSGPSETEGWAIWKHLAKRKMQLLESLNRWSETYNHYSKNIPRPSNALDHFQESSILLYNLGRLLLEIPLTDIQNAIGKSGPSKIPEAMSKVSNWVRMSPQSLDAALLCIEIIDSLAPVNHNSSADKHSTVRYSVHSIITVFLCHITLWAFINVARREQKQGLMHLIEINDKINSGHFTAVVKRGLIENSEDALNCMVSSSDASRLIFRSASEVLTRMSTWGAALDLAVLLYKRAEM</sequence>
<keyword evidence="9" id="KW-0812">Transmembrane</keyword>
<dbReference type="GO" id="GO:0000785">
    <property type="term" value="C:chromatin"/>
    <property type="evidence" value="ECO:0007669"/>
    <property type="project" value="TreeGrafter"/>
</dbReference>
<dbReference type="Proteomes" id="UP000091956">
    <property type="component" value="Unassembled WGS sequence"/>
</dbReference>
<feature type="domain" description="C2H2-type" evidence="10">
    <location>
        <begin position="18"/>
        <end position="45"/>
    </location>
</feature>
<keyword evidence="3" id="KW-0677">Repeat</keyword>
<organism evidence="11 12">
    <name type="scientific">Pseudogymnoascus verrucosus</name>
    <dbReference type="NCBI Taxonomy" id="342668"/>
    <lineage>
        <taxon>Eukaryota</taxon>
        <taxon>Fungi</taxon>
        <taxon>Dikarya</taxon>
        <taxon>Ascomycota</taxon>
        <taxon>Pezizomycotina</taxon>
        <taxon>Leotiomycetes</taxon>
        <taxon>Thelebolales</taxon>
        <taxon>Thelebolaceae</taxon>
        <taxon>Pseudogymnoascus</taxon>
    </lineage>
</organism>
<dbReference type="GO" id="GO:0006351">
    <property type="term" value="P:DNA-templated transcription"/>
    <property type="evidence" value="ECO:0007669"/>
    <property type="project" value="InterPro"/>
</dbReference>
<comment type="subcellular location">
    <subcellularLocation>
        <location evidence="1">Nucleus</location>
    </subcellularLocation>
</comment>
<dbReference type="Pfam" id="PF00096">
    <property type="entry name" value="zf-C2H2"/>
    <property type="match status" value="1"/>
</dbReference>
<protein>
    <recommendedName>
        <fullName evidence="10">C2H2-type domain-containing protein</fullName>
    </recommendedName>
</protein>
<evidence type="ECO:0000256" key="4">
    <source>
        <dbReference type="ARBA" id="ARBA00022771"/>
    </source>
</evidence>
<evidence type="ECO:0000313" key="11">
    <source>
        <dbReference type="EMBL" id="OBT92855.2"/>
    </source>
</evidence>
<dbReference type="PANTHER" id="PTHR40626">
    <property type="entry name" value="MIP31509P"/>
    <property type="match status" value="1"/>
</dbReference>
<keyword evidence="5" id="KW-0862">Zinc</keyword>
<keyword evidence="6" id="KW-0539">Nucleus</keyword>
<feature type="transmembrane region" description="Helical" evidence="9">
    <location>
        <begin position="804"/>
        <end position="826"/>
    </location>
</feature>
<evidence type="ECO:0000256" key="1">
    <source>
        <dbReference type="ARBA" id="ARBA00004123"/>
    </source>
</evidence>
<accession>A0A1B8GAH9</accession>
<dbReference type="GO" id="GO:0008270">
    <property type="term" value="F:zinc ion binding"/>
    <property type="evidence" value="ECO:0007669"/>
    <property type="project" value="UniProtKB-KW"/>
</dbReference>
<dbReference type="PROSITE" id="PS50157">
    <property type="entry name" value="ZINC_FINGER_C2H2_2"/>
    <property type="match status" value="2"/>
</dbReference>
<evidence type="ECO:0000313" key="12">
    <source>
        <dbReference type="Proteomes" id="UP000091956"/>
    </source>
</evidence>
<dbReference type="InterPro" id="IPR051059">
    <property type="entry name" value="VerF-like"/>
</dbReference>
<evidence type="ECO:0000256" key="8">
    <source>
        <dbReference type="SAM" id="MobiDB-lite"/>
    </source>
</evidence>
<feature type="domain" description="C2H2-type" evidence="10">
    <location>
        <begin position="46"/>
        <end position="73"/>
    </location>
</feature>
<reference evidence="12" key="2">
    <citation type="journal article" date="2018" name="Nat. Commun.">
        <title>Extreme sensitivity to ultraviolet light in the fungal pathogen causing white-nose syndrome of bats.</title>
        <authorList>
            <person name="Palmer J.M."/>
            <person name="Drees K.P."/>
            <person name="Foster J.T."/>
            <person name="Lindner D.L."/>
        </authorList>
    </citation>
    <scope>NUCLEOTIDE SEQUENCE [LARGE SCALE GENOMIC DNA]</scope>
    <source>
        <strain evidence="12">UAMH 10579</strain>
    </source>
</reference>
<dbReference type="STRING" id="342668.A0A1B8GAH9"/>
<dbReference type="CDD" id="cd12148">
    <property type="entry name" value="fungal_TF_MHR"/>
    <property type="match status" value="1"/>
</dbReference>
<dbReference type="Pfam" id="PF04082">
    <property type="entry name" value="Fungal_trans"/>
    <property type="match status" value="1"/>
</dbReference>
<proteinExistence type="predicted"/>
<dbReference type="FunFam" id="3.30.160.60:FF:000100">
    <property type="entry name" value="Zinc finger 45-like"/>
    <property type="match status" value="1"/>
</dbReference>
<evidence type="ECO:0000256" key="7">
    <source>
        <dbReference type="PROSITE-ProRule" id="PRU00042"/>
    </source>
</evidence>
<name>A0A1B8GAH9_9PEZI</name>
<feature type="compositionally biased region" description="Polar residues" evidence="8">
    <location>
        <begin position="221"/>
        <end position="232"/>
    </location>
</feature>
<dbReference type="PROSITE" id="PS00028">
    <property type="entry name" value="ZINC_FINGER_C2H2_1"/>
    <property type="match status" value="2"/>
</dbReference>
<dbReference type="InterPro" id="IPR036236">
    <property type="entry name" value="Znf_C2H2_sf"/>
</dbReference>
<dbReference type="InterPro" id="IPR013087">
    <property type="entry name" value="Znf_C2H2_type"/>
</dbReference>
<dbReference type="Gene3D" id="3.30.160.60">
    <property type="entry name" value="Classic Zinc Finger"/>
    <property type="match status" value="2"/>
</dbReference>
<keyword evidence="9" id="KW-0472">Membrane</keyword>
<dbReference type="GeneID" id="28842425"/>
<dbReference type="InterPro" id="IPR007219">
    <property type="entry name" value="XnlR_reg_dom"/>
</dbReference>
<dbReference type="SUPFAM" id="SSF57667">
    <property type="entry name" value="beta-beta-alpha zinc fingers"/>
    <property type="match status" value="1"/>
</dbReference>
<evidence type="ECO:0000256" key="3">
    <source>
        <dbReference type="ARBA" id="ARBA00022737"/>
    </source>
</evidence>
<evidence type="ECO:0000256" key="2">
    <source>
        <dbReference type="ARBA" id="ARBA00022723"/>
    </source>
</evidence>
<dbReference type="AlphaFoldDB" id="A0A1B8GAH9"/>
<dbReference type="GO" id="GO:0000978">
    <property type="term" value="F:RNA polymerase II cis-regulatory region sequence-specific DNA binding"/>
    <property type="evidence" value="ECO:0007669"/>
    <property type="project" value="InterPro"/>
</dbReference>
<dbReference type="GO" id="GO:0000981">
    <property type="term" value="F:DNA-binding transcription factor activity, RNA polymerase II-specific"/>
    <property type="evidence" value="ECO:0007669"/>
    <property type="project" value="InterPro"/>
</dbReference>
<evidence type="ECO:0000259" key="10">
    <source>
        <dbReference type="PROSITE" id="PS50157"/>
    </source>
</evidence>
<dbReference type="EMBL" id="KV460261">
    <property type="protein sequence ID" value="OBT92855.2"/>
    <property type="molecule type" value="Genomic_DNA"/>
</dbReference>
<feature type="region of interest" description="Disordered" evidence="8">
    <location>
        <begin position="221"/>
        <end position="250"/>
    </location>
</feature>
<dbReference type="GO" id="GO:0005634">
    <property type="term" value="C:nucleus"/>
    <property type="evidence" value="ECO:0007669"/>
    <property type="project" value="UniProtKB-SubCell"/>
</dbReference>
<reference evidence="11 12" key="1">
    <citation type="submission" date="2016-03" db="EMBL/GenBank/DDBJ databases">
        <title>Comparative genomics of Pseudogymnoascus destructans, the fungus causing white-nose syndrome of bats.</title>
        <authorList>
            <person name="Palmer J.M."/>
            <person name="Drees K.P."/>
            <person name="Foster J.T."/>
            <person name="Lindner D.L."/>
        </authorList>
    </citation>
    <scope>NUCLEOTIDE SEQUENCE [LARGE SCALE GENOMIC DNA]</scope>
    <source>
        <strain evidence="11 12">UAMH 10579</strain>
    </source>
</reference>
<dbReference type="SMART" id="SM00355">
    <property type="entry name" value="ZnF_C2H2"/>
    <property type="match status" value="2"/>
</dbReference>
<keyword evidence="9" id="KW-1133">Transmembrane helix</keyword>
<evidence type="ECO:0000256" key="6">
    <source>
        <dbReference type="ARBA" id="ARBA00023242"/>
    </source>
</evidence>
<gene>
    <name evidence="11" type="ORF">VE01_09039</name>
</gene>
<evidence type="ECO:0000256" key="5">
    <source>
        <dbReference type="ARBA" id="ARBA00022833"/>
    </source>
</evidence>
<keyword evidence="12" id="KW-1185">Reference proteome</keyword>
<evidence type="ECO:0000256" key="9">
    <source>
        <dbReference type="SAM" id="Phobius"/>
    </source>
</evidence>